<feature type="domain" description="Ribosomal eL28/Mak16" evidence="4">
    <location>
        <begin position="7"/>
        <end position="121"/>
    </location>
</feature>
<dbReference type="GO" id="GO:1990904">
    <property type="term" value="C:ribonucleoprotein complex"/>
    <property type="evidence" value="ECO:0007669"/>
    <property type="project" value="UniProtKB-KW"/>
</dbReference>
<evidence type="ECO:0000256" key="2">
    <source>
        <dbReference type="ARBA" id="ARBA00022980"/>
    </source>
</evidence>
<evidence type="ECO:0000256" key="3">
    <source>
        <dbReference type="ARBA" id="ARBA00023274"/>
    </source>
</evidence>
<dbReference type="EMBL" id="JALJOS010000004">
    <property type="protein sequence ID" value="KAK9840357.1"/>
    <property type="molecule type" value="Genomic_DNA"/>
</dbReference>
<dbReference type="Gene3D" id="3.30.390.110">
    <property type="match status" value="1"/>
</dbReference>
<dbReference type="Pfam" id="PF01778">
    <property type="entry name" value="Ribosomal_L28e"/>
    <property type="match status" value="1"/>
</dbReference>
<dbReference type="GO" id="GO:0003735">
    <property type="term" value="F:structural constituent of ribosome"/>
    <property type="evidence" value="ECO:0007669"/>
    <property type="project" value="InterPro"/>
</dbReference>
<organism evidence="5 6">
    <name type="scientific">Apatococcus lobatus</name>
    <dbReference type="NCBI Taxonomy" id="904363"/>
    <lineage>
        <taxon>Eukaryota</taxon>
        <taxon>Viridiplantae</taxon>
        <taxon>Chlorophyta</taxon>
        <taxon>core chlorophytes</taxon>
        <taxon>Trebouxiophyceae</taxon>
        <taxon>Chlorellales</taxon>
        <taxon>Chlorellaceae</taxon>
        <taxon>Apatococcus</taxon>
    </lineage>
</organism>
<proteinExistence type="inferred from homology"/>
<accession>A0AAW1S2M8</accession>
<gene>
    <name evidence="5" type="ORF">WJX74_008241</name>
</gene>
<keyword evidence="3" id="KW-0687">Ribonucleoprotein</keyword>
<dbReference type="GO" id="GO:0006412">
    <property type="term" value="P:translation"/>
    <property type="evidence" value="ECO:0007669"/>
    <property type="project" value="InterPro"/>
</dbReference>
<dbReference type="InterPro" id="IPR002672">
    <property type="entry name" value="Ribosomal_eL28"/>
</dbReference>
<keyword evidence="2" id="KW-0689">Ribosomal protein</keyword>
<name>A0AAW1S2M8_9CHLO</name>
<reference evidence="5 6" key="1">
    <citation type="journal article" date="2024" name="Nat. Commun.">
        <title>Phylogenomics reveals the evolutionary origins of lichenization in chlorophyte algae.</title>
        <authorList>
            <person name="Puginier C."/>
            <person name="Libourel C."/>
            <person name="Otte J."/>
            <person name="Skaloud P."/>
            <person name="Haon M."/>
            <person name="Grisel S."/>
            <person name="Petersen M."/>
            <person name="Berrin J.G."/>
            <person name="Delaux P.M."/>
            <person name="Dal Grande F."/>
            <person name="Keller J."/>
        </authorList>
    </citation>
    <scope>NUCLEOTIDE SEQUENCE [LARGE SCALE GENOMIC DNA]</scope>
    <source>
        <strain evidence="5 6">SAG 2145</strain>
    </source>
</reference>
<dbReference type="AlphaFoldDB" id="A0AAW1S2M8"/>
<dbReference type="FunFam" id="3.30.390.110:FF:000002">
    <property type="entry name" value="60S ribosomal protein L28"/>
    <property type="match status" value="1"/>
</dbReference>
<keyword evidence="6" id="KW-1185">Reference proteome</keyword>
<evidence type="ECO:0000313" key="6">
    <source>
        <dbReference type="Proteomes" id="UP001438707"/>
    </source>
</evidence>
<dbReference type="PANTHER" id="PTHR10544">
    <property type="entry name" value="60S RIBOSOMAL PROTEIN L28"/>
    <property type="match status" value="1"/>
</dbReference>
<evidence type="ECO:0000313" key="5">
    <source>
        <dbReference type="EMBL" id="KAK9840357.1"/>
    </source>
</evidence>
<dbReference type="Proteomes" id="UP001438707">
    <property type="component" value="Unassembled WGS sequence"/>
</dbReference>
<dbReference type="InterPro" id="IPR029004">
    <property type="entry name" value="Ribosomal_eL28/Mak16"/>
</dbReference>
<sequence length="129" mass="14218">MSSSSQLIWALVKKQNVFLHKGLNGTQFSSEPGNLYNRHSYKYSGLANEKTVDIRAGDDDASLVISKKRPKNINKPATSVHSVPTKKHAAKVNASVRTELKNYRPDLTKAAVARASAVSKSLRVKRSKK</sequence>
<protein>
    <recommendedName>
        <fullName evidence="4">Ribosomal eL28/Mak16 domain-containing protein</fullName>
    </recommendedName>
</protein>
<comment type="caution">
    <text evidence="5">The sequence shown here is derived from an EMBL/GenBank/DDBJ whole genome shotgun (WGS) entry which is preliminary data.</text>
</comment>
<evidence type="ECO:0000259" key="4">
    <source>
        <dbReference type="Pfam" id="PF01778"/>
    </source>
</evidence>
<dbReference type="GO" id="GO:0005840">
    <property type="term" value="C:ribosome"/>
    <property type="evidence" value="ECO:0007669"/>
    <property type="project" value="UniProtKB-KW"/>
</dbReference>
<comment type="similarity">
    <text evidence="1">Belongs to the eukaryotic ribosomal protein eL28 family.</text>
</comment>
<evidence type="ECO:0000256" key="1">
    <source>
        <dbReference type="ARBA" id="ARBA00007926"/>
    </source>
</evidence>